<dbReference type="RefSeq" id="XP_045965005.1">
    <property type="nucleotide sequence ID" value="XM_046097228.1"/>
</dbReference>
<evidence type="ECO:0000259" key="2">
    <source>
        <dbReference type="PROSITE" id="PS50048"/>
    </source>
</evidence>
<dbReference type="SUPFAM" id="SSF57701">
    <property type="entry name" value="Zn2/Cys6 DNA-binding domain"/>
    <property type="match status" value="1"/>
</dbReference>
<accession>A0A9P9A5I4</accession>
<dbReference type="CDD" id="cd12148">
    <property type="entry name" value="fungal_TF_MHR"/>
    <property type="match status" value="1"/>
</dbReference>
<reference evidence="3" key="1">
    <citation type="journal article" date="2021" name="Nat. Commun.">
        <title>Genetic determinants of endophytism in the Arabidopsis root mycobiome.</title>
        <authorList>
            <person name="Mesny F."/>
            <person name="Miyauchi S."/>
            <person name="Thiergart T."/>
            <person name="Pickel B."/>
            <person name="Atanasova L."/>
            <person name="Karlsson M."/>
            <person name="Huettel B."/>
            <person name="Barry K.W."/>
            <person name="Haridas S."/>
            <person name="Chen C."/>
            <person name="Bauer D."/>
            <person name="Andreopoulos W."/>
            <person name="Pangilinan J."/>
            <person name="LaButti K."/>
            <person name="Riley R."/>
            <person name="Lipzen A."/>
            <person name="Clum A."/>
            <person name="Drula E."/>
            <person name="Henrissat B."/>
            <person name="Kohler A."/>
            <person name="Grigoriev I.V."/>
            <person name="Martin F.M."/>
            <person name="Hacquard S."/>
        </authorList>
    </citation>
    <scope>NUCLEOTIDE SEQUENCE</scope>
    <source>
        <strain evidence="3">MPI-SDFR-AT-0073</strain>
    </source>
</reference>
<dbReference type="GO" id="GO:0008270">
    <property type="term" value="F:zinc ion binding"/>
    <property type="evidence" value="ECO:0007669"/>
    <property type="project" value="InterPro"/>
</dbReference>
<dbReference type="CDD" id="cd00067">
    <property type="entry name" value="GAL4"/>
    <property type="match status" value="1"/>
</dbReference>
<organism evidence="3 4">
    <name type="scientific">Truncatella angustata</name>
    <dbReference type="NCBI Taxonomy" id="152316"/>
    <lineage>
        <taxon>Eukaryota</taxon>
        <taxon>Fungi</taxon>
        <taxon>Dikarya</taxon>
        <taxon>Ascomycota</taxon>
        <taxon>Pezizomycotina</taxon>
        <taxon>Sordariomycetes</taxon>
        <taxon>Xylariomycetidae</taxon>
        <taxon>Amphisphaeriales</taxon>
        <taxon>Sporocadaceae</taxon>
        <taxon>Truncatella</taxon>
    </lineage>
</organism>
<gene>
    <name evidence="3" type="ORF">BKA67DRAFT_509262</name>
</gene>
<dbReference type="PANTHER" id="PTHR31668">
    <property type="entry name" value="GLUCOSE TRANSPORT TRANSCRIPTION REGULATOR RGT1-RELATED-RELATED"/>
    <property type="match status" value="1"/>
</dbReference>
<proteinExistence type="predicted"/>
<dbReference type="InterPro" id="IPR001138">
    <property type="entry name" value="Zn2Cys6_DnaBD"/>
</dbReference>
<dbReference type="EMBL" id="JAGPXC010000001">
    <property type="protein sequence ID" value="KAH6660874.1"/>
    <property type="molecule type" value="Genomic_DNA"/>
</dbReference>
<dbReference type="OrthoDB" id="4132249at2759"/>
<dbReference type="InterPro" id="IPR036864">
    <property type="entry name" value="Zn2-C6_fun-type_DNA-bd_sf"/>
</dbReference>
<dbReference type="PROSITE" id="PS50048">
    <property type="entry name" value="ZN2_CY6_FUNGAL_2"/>
    <property type="match status" value="1"/>
</dbReference>
<evidence type="ECO:0000313" key="4">
    <source>
        <dbReference type="Proteomes" id="UP000758603"/>
    </source>
</evidence>
<dbReference type="GO" id="GO:0000981">
    <property type="term" value="F:DNA-binding transcription factor activity, RNA polymerase II-specific"/>
    <property type="evidence" value="ECO:0007669"/>
    <property type="project" value="InterPro"/>
</dbReference>
<sequence>MTTSPAVALTPIITTPPTVTTSNGTSARRLAELSSGSATAARRAKRAQVSRACARCRRLQKGCSESRPCQRCVKTGLAEQCATSALITSPTLSTLGVGSTTHTNFARESFQRQADLVPVQVIEQCSQRFFSHLGPTIPIISPEYIANLQRRTSESTEASAEAYGVLVGMCAMVLLQVEEPGGRRFGDLVTADTNAAYGWVLLEEALAAHRHAPRRSNPSFENVLFTFFIYACHAALLHHSQAFFFLRETTTLYLLLKAEVLPNPTRTLAERLFWVLIASERAHAIRYRRPITLQITSASPSVASLTTGPGEAHSLAGFWSLIALFRPLDTSFIAILNSESISCPPSQGSLDETEAAINAALNHAPPSSLHQTQKANLRVTQLWLRIIIWQVRLRLGHLSETAIAKSSHTYHYPLEVAKDLALSTRDLEIGAMTVHGVGLTEKLFDIACVVINVLARVPLGFERGPAEEDVRYMRKLIMELPGGKTVYDKLMVKHLMAALPGIVSN</sequence>
<feature type="domain" description="Zn(2)-C6 fungal-type" evidence="2">
    <location>
        <begin position="52"/>
        <end position="83"/>
    </location>
</feature>
<evidence type="ECO:0000256" key="1">
    <source>
        <dbReference type="ARBA" id="ARBA00023242"/>
    </source>
</evidence>
<dbReference type="PANTHER" id="PTHR31668:SF20">
    <property type="entry name" value="ZN(II)2CYS6 TRANSCRIPTION FACTOR (EUROFUNG)"/>
    <property type="match status" value="1"/>
</dbReference>
<protein>
    <recommendedName>
        <fullName evidence="2">Zn(2)-C6 fungal-type domain-containing protein</fullName>
    </recommendedName>
</protein>
<keyword evidence="1" id="KW-0539">Nucleus</keyword>
<name>A0A9P9A5I4_9PEZI</name>
<dbReference type="GeneID" id="70126120"/>
<dbReference type="PROSITE" id="PS00463">
    <property type="entry name" value="ZN2_CY6_FUNGAL_1"/>
    <property type="match status" value="1"/>
</dbReference>
<dbReference type="SMART" id="SM00066">
    <property type="entry name" value="GAL4"/>
    <property type="match status" value="1"/>
</dbReference>
<evidence type="ECO:0000313" key="3">
    <source>
        <dbReference type="EMBL" id="KAH6660874.1"/>
    </source>
</evidence>
<dbReference type="AlphaFoldDB" id="A0A9P9A5I4"/>
<comment type="caution">
    <text evidence="3">The sequence shown here is derived from an EMBL/GenBank/DDBJ whole genome shotgun (WGS) entry which is preliminary data.</text>
</comment>
<dbReference type="Proteomes" id="UP000758603">
    <property type="component" value="Unassembled WGS sequence"/>
</dbReference>
<dbReference type="InterPro" id="IPR050797">
    <property type="entry name" value="Carb_Metab_Trans_Reg"/>
</dbReference>
<keyword evidence="4" id="KW-1185">Reference proteome</keyword>